<dbReference type="RefSeq" id="WP_353865652.1">
    <property type="nucleotide sequence ID" value="NZ_CP088295.1"/>
</dbReference>
<sequence length="116" mass="12809">MYDRREMDLPTVWQLGTGDSSRTYAQWLFDNGVAAIGPSSGGRWPGSGGHEYQSSVHAFAEDARRGDLVIAKRGLRTILGIGVLGAYDFDADIDTEGWDLSHIRRTRWIVKKGGLV</sequence>
<protein>
    <submittedName>
        <fullName evidence="1">Uncharacterized protein</fullName>
    </submittedName>
</protein>
<reference evidence="2" key="1">
    <citation type="submission" date="2021-11" db="EMBL/GenBank/DDBJ databases">
        <title>Cultivation dependent microbiological survey of springs from the worlds oldest radium mine currently devoted to the extraction of radon-saturated water.</title>
        <authorList>
            <person name="Kapinusova G."/>
            <person name="Smrhova T."/>
            <person name="Strejcek M."/>
            <person name="Suman J."/>
            <person name="Jani K."/>
            <person name="Pajer P."/>
            <person name="Uhlik O."/>
        </authorList>
    </citation>
    <scope>NUCLEOTIDE SEQUENCE [LARGE SCALE GENOMIC DNA]</scope>
    <source>
        <strain evidence="2">J379</strain>
    </source>
</reference>
<organism evidence="1 2">
    <name type="scientific">Svornostia abyssi</name>
    <dbReference type="NCBI Taxonomy" id="2898438"/>
    <lineage>
        <taxon>Bacteria</taxon>
        <taxon>Bacillati</taxon>
        <taxon>Actinomycetota</taxon>
        <taxon>Thermoleophilia</taxon>
        <taxon>Solirubrobacterales</taxon>
        <taxon>Baekduiaceae</taxon>
        <taxon>Svornostia</taxon>
    </lineage>
</organism>
<dbReference type="EMBL" id="CP088295">
    <property type="protein sequence ID" value="UUY05190.1"/>
    <property type="molecule type" value="Genomic_DNA"/>
</dbReference>
<evidence type="ECO:0000313" key="2">
    <source>
        <dbReference type="Proteomes" id="UP001058860"/>
    </source>
</evidence>
<gene>
    <name evidence="1" type="ORF">LRS13_06590</name>
</gene>
<accession>A0ABY5PKW1</accession>
<name>A0ABY5PKW1_9ACTN</name>
<dbReference type="Proteomes" id="UP001058860">
    <property type="component" value="Chromosome"/>
</dbReference>
<evidence type="ECO:0000313" key="1">
    <source>
        <dbReference type="EMBL" id="UUY05190.1"/>
    </source>
</evidence>
<proteinExistence type="predicted"/>
<keyword evidence="2" id="KW-1185">Reference proteome</keyword>